<feature type="transmembrane region" description="Helical" evidence="1">
    <location>
        <begin position="60"/>
        <end position="79"/>
    </location>
</feature>
<reference evidence="2 3" key="1">
    <citation type="submission" date="2017-07" db="EMBL/GenBank/DDBJ databases">
        <title>Isolation and whole genome analysis of endospore-forming bacteria from heroin.</title>
        <authorList>
            <person name="Kalinowski J."/>
            <person name="Ahrens B."/>
            <person name="Al-Dilaimi A."/>
            <person name="Winkler A."/>
            <person name="Wibberg D."/>
            <person name="Schleenbecker U."/>
            <person name="Ruckert C."/>
            <person name="Wolfel R."/>
            <person name="Grass G."/>
        </authorList>
    </citation>
    <scope>NUCLEOTIDE SEQUENCE [LARGE SCALE GENOMIC DNA]</scope>
    <source>
        <strain evidence="2 3">7528</strain>
    </source>
</reference>
<keyword evidence="1" id="KW-0472">Membrane</keyword>
<name>A0A268ADR8_9BACI</name>
<feature type="transmembrane region" description="Helical" evidence="1">
    <location>
        <begin position="12"/>
        <end position="40"/>
    </location>
</feature>
<evidence type="ECO:0000313" key="2">
    <source>
        <dbReference type="EMBL" id="PAD22262.1"/>
    </source>
</evidence>
<evidence type="ECO:0000313" key="3">
    <source>
        <dbReference type="Proteomes" id="UP000216013"/>
    </source>
</evidence>
<dbReference type="EMBL" id="NPBV01000002">
    <property type="protein sequence ID" value="PAD22262.1"/>
    <property type="molecule type" value="Genomic_DNA"/>
</dbReference>
<sequence>MLKYPKSLRLLLLSPVILVFSILYGGFITVIVLTLLAGFLNTFGFEQFQMFIWHNMELPAAWSIPFAIVASALLAYLTIHVKHVLSYLLGLVK</sequence>
<proteinExistence type="predicted"/>
<evidence type="ECO:0000256" key="1">
    <source>
        <dbReference type="SAM" id="Phobius"/>
    </source>
</evidence>
<organism evidence="2 3">
    <name type="scientific">Terribacillus saccharophilus</name>
    <dbReference type="NCBI Taxonomy" id="361277"/>
    <lineage>
        <taxon>Bacteria</taxon>
        <taxon>Bacillati</taxon>
        <taxon>Bacillota</taxon>
        <taxon>Bacilli</taxon>
        <taxon>Bacillales</taxon>
        <taxon>Bacillaceae</taxon>
        <taxon>Terribacillus</taxon>
    </lineage>
</organism>
<dbReference type="Proteomes" id="UP000216013">
    <property type="component" value="Unassembled WGS sequence"/>
</dbReference>
<keyword evidence="1" id="KW-0812">Transmembrane</keyword>
<dbReference type="AlphaFoldDB" id="A0A268ADR8"/>
<comment type="caution">
    <text evidence="2">The sequence shown here is derived from an EMBL/GenBank/DDBJ whole genome shotgun (WGS) entry which is preliminary data.</text>
</comment>
<protein>
    <recommendedName>
        <fullName evidence="4">Chloride channel protein</fullName>
    </recommendedName>
</protein>
<dbReference type="RefSeq" id="WP_095260257.1">
    <property type="nucleotide sequence ID" value="NZ_NPBV01000002.1"/>
</dbReference>
<keyword evidence="1" id="KW-1133">Transmembrane helix</keyword>
<accession>A0A268ADR8</accession>
<gene>
    <name evidence="2" type="ORF">CHH64_00665</name>
</gene>
<evidence type="ECO:0008006" key="4">
    <source>
        <dbReference type="Google" id="ProtNLM"/>
    </source>
</evidence>